<dbReference type="GO" id="GO:0005886">
    <property type="term" value="C:plasma membrane"/>
    <property type="evidence" value="ECO:0007669"/>
    <property type="project" value="UniProtKB-SubCell"/>
</dbReference>
<dbReference type="AlphaFoldDB" id="A0AB38G050"/>
<dbReference type="GO" id="GO:0009103">
    <property type="term" value="P:lipopolysaccharide biosynthetic process"/>
    <property type="evidence" value="ECO:0007669"/>
    <property type="project" value="UniProtKB-UniRule"/>
</dbReference>
<evidence type="ECO:0000313" key="15">
    <source>
        <dbReference type="Proteomes" id="UP000251313"/>
    </source>
</evidence>
<sequence>MGVIWALMSVLLVSTAQLLLRHAMLQLPPATSLLPLLNHLLHFAPGTFGLLAGLLCYMLSMVCWYFALHRLALSRAYALLSLSYILVWAAAIMLPGWHEPFTWQALFGVLVIVVGVMVIFMPTKNRHSENEE</sequence>
<evidence type="ECO:0000256" key="2">
    <source>
        <dbReference type="ARBA" id="ARBA00022448"/>
    </source>
</evidence>
<dbReference type="SUPFAM" id="SSF103481">
    <property type="entry name" value="Multidrug resistance efflux transporter EmrE"/>
    <property type="match status" value="1"/>
</dbReference>
<dbReference type="GO" id="GO:0009245">
    <property type="term" value="P:lipid A biosynthetic process"/>
    <property type="evidence" value="ECO:0007669"/>
    <property type="project" value="UniProtKB-UniRule"/>
</dbReference>
<dbReference type="NCBIfam" id="NF002816">
    <property type="entry name" value="PRK02971.1-2"/>
    <property type="match status" value="1"/>
</dbReference>
<evidence type="ECO:0000313" key="16">
    <source>
        <dbReference type="Proteomes" id="UP000267341"/>
    </source>
</evidence>
<keyword evidence="5 12" id="KW-0997">Cell inner membrane</keyword>
<evidence type="ECO:0000256" key="7">
    <source>
        <dbReference type="ARBA" id="ARBA00022692"/>
    </source>
</evidence>
<protein>
    <recommendedName>
        <fullName evidence="12">Probable 4-amino-4-deoxy-L-arabinose-phosphoundecaprenol flippase subunit ArnF</fullName>
        <shortName evidence="12">L-Ara4N-phosphoundecaprenol flippase subunit ArnF</shortName>
    </recommendedName>
    <alternativeName>
        <fullName evidence="12">Undecaprenyl phosphate-aminoarabinose flippase subunit ArnF</fullName>
    </alternativeName>
</protein>
<keyword evidence="11 12" id="KW-0472">Membrane</keyword>
<reference evidence="13 16" key="2">
    <citation type="submission" date="2018-10" db="EMBL/GenBank/DDBJ databases">
        <title>Genomic Encyclopedia of Type Strains, Phase IV (KMG-IV): sequencing the most valuable type-strain genomes for metagenomic binning, comparative biology and taxonomic classification.</title>
        <authorList>
            <person name="Goeker M."/>
        </authorList>
    </citation>
    <scope>NUCLEOTIDE SEQUENCE [LARGE SCALE GENOMIC DNA]</scope>
    <source>
        <strain evidence="13 16">DSM 5079</strain>
    </source>
</reference>
<keyword evidence="16" id="KW-1185">Reference proteome</keyword>
<keyword evidence="4 12" id="KW-0444">Lipid biosynthesis</keyword>
<dbReference type="InterPro" id="IPR022832">
    <property type="entry name" value="Flippase_ArnF"/>
</dbReference>
<comment type="subunit">
    <text evidence="12">Heterodimer of ArnE and ArnF.</text>
</comment>
<dbReference type="GO" id="GO:1901505">
    <property type="term" value="F:carbohydrate derivative transmembrane transporter activity"/>
    <property type="evidence" value="ECO:0007669"/>
    <property type="project" value="InterPro"/>
</dbReference>
<evidence type="ECO:0000256" key="8">
    <source>
        <dbReference type="ARBA" id="ARBA00022985"/>
    </source>
</evidence>
<dbReference type="EMBL" id="UAVL01000018">
    <property type="protein sequence ID" value="SQA64380.1"/>
    <property type="molecule type" value="Genomic_DNA"/>
</dbReference>
<comment type="caution">
    <text evidence="14">The sequence shown here is derived from an EMBL/GenBank/DDBJ whole genome shotgun (WGS) entry which is preliminary data.</text>
</comment>
<keyword evidence="3 12" id="KW-1003">Cell membrane</keyword>
<dbReference type="InterPro" id="IPR037185">
    <property type="entry name" value="EmrE-like"/>
</dbReference>
<dbReference type="PANTHER" id="PTHR30561">
    <property type="entry name" value="SMR FAMILY PROTON-DEPENDENT DRUG EFFLUX TRANSPORTER SUGE"/>
    <property type="match status" value="1"/>
</dbReference>
<dbReference type="Gene3D" id="1.10.3730.20">
    <property type="match status" value="1"/>
</dbReference>
<dbReference type="EMBL" id="RBIZ01000006">
    <property type="protein sequence ID" value="RKR53316.1"/>
    <property type="molecule type" value="Genomic_DNA"/>
</dbReference>
<evidence type="ECO:0000256" key="6">
    <source>
        <dbReference type="ARBA" id="ARBA00022556"/>
    </source>
</evidence>
<dbReference type="PANTHER" id="PTHR30561:SF9">
    <property type="entry name" value="4-AMINO-4-DEOXY-L-ARABINOSE-PHOSPHOUNDECAPRENOL FLIPPASE SUBUNIT ARNF-RELATED"/>
    <property type="match status" value="1"/>
</dbReference>
<dbReference type="RefSeq" id="WP_006817627.1">
    <property type="nucleotide sequence ID" value="NZ_CABKQJ010000012.1"/>
</dbReference>
<dbReference type="Proteomes" id="UP000251313">
    <property type="component" value="Unassembled WGS sequence"/>
</dbReference>
<comment type="caution">
    <text evidence="12">Lacks conserved residue(s) required for the propagation of feature annotation.</text>
</comment>
<feature type="transmembrane region" description="Helical" evidence="12">
    <location>
        <begin position="77"/>
        <end position="97"/>
    </location>
</feature>
<evidence type="ECO:0000313" key="14">
    <source>
        <dbReference type="EMBL" id="SQA64380.1"/>
    </source>
</evidence>
<keyword evidence="8 12" id="KW-0448">Lipopolysaccharide biosynthesis</keyword>
<comment type="function">
    <text evidence="12">Translocates 4-amino-4-deoxy-L-arabinose-phosphoundecaprenol (alpha-L-Ara4N-phosphoundecaprenol) from the cytoplasmic to the periplasmic side of the inner membrane.</text>
</comment>
<feature type="transmembrane region" description="Helical" evidence="12">
    <location>
        <begin position="40"/>
        <end position="65"/>
    </location>
</feature>
<keyword evidence="10 12" id="KW-0443">Lipid metabolism</keyword>
<accession>A0AB38G050</accession>
<keyword evidence="6 12" id="KW-0441">Lipid A biosynthesis</keyword>
<dbReference type="HAMAP" id="MF_00538">
    <property type="entry name" value="Flippase_ArnF"/>
    <property type="match status" value="1"/>
</dbReference>
<comment type="subcellular location">
    <subcellularLocation>
        <location evidence="12">Cell inner membrane</location>
        <topology evidence="12">Multi-pass membrane protein</topology>
    </subcellularLocation>
    <subcellularLocation>
        <location evidence="1">Cell membrane</location>
        <topology evidence="1">Multi-pass membrane protein</topology>
    </subcellularLocation>
</comment>
<evidence type="ECO:0000256" key="11">
    <source>
        <dbReference type="ARBA" id="ARBA00023136"/>
    </source>
</evidence>
<dbReference type="Proteomes" id="UP000267341">
    <property type="component" value="Unassembled WGS sequence"/>
</dbReference>
<evidence type="ECO:0000256" key="1">
    <source>
        <dbReference type="ARBA" id="ARBA00004651"/>
    </source>
</evidence>
<evidence type="ECO:0000256" key="10">
    <source>
        <dbReference type="ARBA" id="ARBA00023098"/>
    </source>
</evidence>
<organism evidence="14 15">
    <name type="scientific">Yokenella regensburgei</name>
    <dbReference type="NCBI Taxonomy" id="158877"/>
    <lineage>
        <taxon>Bacteria</taxon>
        <taxon>Pseudomonadati</taxon>
        <taxon>Pseudomonadota</taxon>
        <taxon>Gammaproteobacteria</taxon>
        <taxon>Enterobacterales</taxon>
        <taxon>Enterobacteriaceae</taxon>
        <taxon>Yokenella</taxon>
    </lineage>
</organism>
<gene>
    <name evidence="12 14" type="primary">arnF</name>
    <name evidence="13" type="ORF">C7387_3768</name>
    <name evidence="14" type="ORF">NCTC11967_03481</name>
</gene>
<comment type="similarity">
    <text evidence="12">Belongs to the ArnF family.</text>
</comment>
<feature type="transmembrane region" description="Helical" evidence="12">
    <location>
        <begin position="103"/>
        <end position="121"/>
    </location>
</feature>
<keyword evidence="9 12" id="KW-1133">Transmembrane helix</keyword>
<reference evidence="14 15" key="1">
    <citation type="submission" date="2018-06" db="EMBL/GenBank/DDBJ databases">
        <authorList>
            <consortium name="Pathogen Informatics"/>
            <person name="Doyle S."/>
        </authorList>
    </citation>
    <scope>NUCLEOTIDE SEQUENCE [LARGE SCALE GENOMIC DNA]</scope>
    <source>
        <strain evidence="14 15">NCTC11967</strain>
    </source>
</reference>
<keyword evidence="7 12" id="KW-0812">Transmembrane</keyword>
<keyword evidence="2 12" id="KW-0813">Transport</keyword>
<evidence type="ECO:0000256" key="5">
    <source>
        <dbReference type="ARBA" id="ARBA00022519"/>
    </source>
</evidence>
<proteinExistence type="inferred from homology"/>
<evidence type="ECO:0000256" key="3">
    <source>
        <dbReference type="ARBA" id="ARBA00022475"/>
    </source>
</evidence>
<name>A0AB38G050_9ENTR</name>
<evidence type="ECO:0000256" key="4">
    <source>
        <dbReference type="ARBA" id="ARBA00022516"/>
    </source>
</evidence>
<evidence type="ECO:0000313" key="13">
    <source>
        <dbReference type="EMBL" id="RKR53316.1"/>
    </source>
</evidence>
<dbReference type="InterPro" id="IPR000390">
    <property type="entry name" value="Small_drug/metabolite_transptr"/>
</dbReference>
<comment type="pathway">
    <text evidence="12">Bacterial outer membrane biogenesis; lipopolysaccharide biosynthesis.</text>
</comment>
<dbReference type="GeneID" id="66905744"/>
<evidence type="ECO:0000256" key="12">
    <source>
        <dbReference type="HAMAP-Rule" id="MF_00538"/>
    </source>
</evidence>
<evidence type="ECO:0000256" key="9">
    <source>
        <dbReference type="ARBA" id="ARBA00022989"/>
    </source>
</evidence>